<gene>
    <name evidence="4" type="ORF">SAMN06265182_0742</name>
</gene>
<dbReference type="RefSeq" id="WP_096999923.1">
    <property type="nucleotide sequence ID" value="NZ_OBEI01000002.1"/>
</dbReference>
<dbReference type="InterPro" id="IPR001633">
    <property type="entry name" value="EAL_dom"/>
</dbReference>
<dbReference type="InterPro" id="IPR043128">
    <property type="entry name" value="Rev_trsase/Diguanyl_cyclase"/>
</dbReference>
<dbReference type="GO" id="GO:0019825">
    <property type="term" value="F:oxygen binding"/>
    <property type="evidence" value="ECO:0007669"/>
    <property type="project" value="InterPro"/>
</dbReference>
<keyword evidence="1" id="KW-0175">Coiled coil</keyword>
<dbReference type="InterPro" id="IPR029787">
    <property type="entry name" value="Nucleotide_cyclase"/>
</dbReference>
<dbReference type="PANTHER" id="PTHR33121">
    <property type="entry name" value="CYCLIC DI-GMP PHOSPHODIESTERASE PDEF"/>
    <property type="match status" value="1"/>
</dbReference>
<dbReference type="InterPro" id="IPR000160">
    <property type="entry name" value="GGDEF_dom"/>
</dbReference>
<organism evidence="4 5">
    <name type="scientific">Persephonella hydrogeniphila</name>
    <dbReference type="NCBI Taxonomy" id="198703"/>
    <lineage>
        <taxon>Bacteria</taxon>
        <taxon>Pseudomonadati</taxon>
        <taxon>Aquificota</taxon>
        <taxon>Aquificia</taxon>
        <taxon>Aquificales</taxon>
        <taxon>Hydrogenothermaceae</taxon>
        <taxon>Persephonella</taxon>
    </lineage>
</organism>
<sequence>MKYSVIEPQLKNIFQKFYEDVLSDQFLRTFFESEEQIKNLIEKQIQNFKDTLREDEKQIEIRYYNLGVLHYDLKIPFINLMSGVDFIKNEIYRYLYDKKLLDEYFFDISSLFEKIKNSLAKAYLDKALDDIVVGFNPEYTRYKFFEYHLQWLEKLKDVAKSFDKNRIPELNSKYCNLGRWLNSREFELVCGDSKKCHLINELHEIIHNTGKSLVYYIFHKKYVEAYLLFKTLNGLSLKIMNELYEVYLNYLNNKEERFLYYLSREIEKIKNGFLIVVNIRRLKAINEIYGKKAGDYILETVEKLIKDGFIKDDILIKGISGEFFIFSEDDKKNLKKRLKELKKSIEGYKKFPINIKVVIGTAQIPEGLNLSPEEIRKVLGIVRDKAKSGDGFYFADSKEVEKEIIPQINIQLKDLEFLNRAISEKKVELFFQPVVNLKLGDTYGFEALVRIKKGSGYISAGSFIDIVHRLGLSVDLDKVVLEKITEYADKIGKITDVVFVNVNPESLKSESFINILIKSMKALKRKNVKLIVELTEQSFLKNIDIIKFLHDEFGVSFAVDDFGTGYSSLKTVIDLADSGLIEILKIDGTLIKGMEYSGKNRKIVRLISSMSKNLKMKTVAEFIENRELINSVREMGITLGQGYALGKPQPIDNFISD</sequence>
<dbReference type="SMART" id="SM00052">
    <property type="entry name" value="EAL"/>
    <property type="match status" value="1"/>
</dbReference>
<dbReference type="AlphaFoldDB" id="A0A285NB19"/>
<dbReference type="Gene3D" id="3.30.70.270">
    <property type="match status" value="1"/>
</dbReference>
<dbReference type="Pfam" id="PF00990">
    <property type="entry name" value="GGDEF"/>
    <property type="match status" value="1"/>
</dbReference>
<feature type="domain" description="EAL" evidence="2">
    <location>
        <begin position="411"/>
        <end position="657"/>
    </location>
</feature>
<accession>A0A285NB19</accession>
<dbReference type="EMBL" id="OBEI01000002">
    <property type="protein sequence ID" value="SNZ06630.1"/>
    <property type="molecule type" value="Genomic_DNA"/>
</dbReference>
<dbReference type="OrthoDB" id="7057390at2"/>
<proteinExistence type="predicted"/>
<dbReference type="Gene3D" id="1.10.490.10">
    <property type="entry name" value="Globins"/>
    <property type="match status" value="1"/>
</dbReference>
<dbReference type="InterPro" id="IPR050706">
    <property type="entry name" value="Cyclic-di-GMP_PDE-like"/>
</dbReference>
<evidence type="ECO:0000313" key="5">
    <source>
        <dbReference type="Proteomes" id="UP000219036"/>
    </source>
</evidence>
<dbReference type="Gene3D" id="1.20.120.30">
    <property type="entry name" value="Aspartate receptor, ligand-binding domain"/>
    <property type="match status" value="1"/>
</dbReference>
<dbReference type="Proteomes" id="UP000219036">
    <property type="component" value="Unassembled WGS sequence"/>
</dbReference>
<dbReference type="PROSITE" id="PS50883">
    <property type="entry name" value="EAL"/>
    <property type="match status" value="1"/>
</dbReference>
<dbReference type="SUPFAM" id="SSF141868">
    <property type="entry name" value="EAL domain-like"/>
    <property type="match status" value="1"/>
</dbReference>
<dbReference type="GO" id="GO:0020037">
    <property type="term" value="F:heme binding"/>
    <property type="evidence" value="ECO:0007669"/>
    <property type="project" value="InterPro"/>
</dbReference>
<dbReference type="PROSITE" id="PS50887">
    <property type="entry name" value="GGDEF"/>
    <property type="match status" value="1"/>
</dbReference>
<dbReference type="CDD" id="cd01948">
    <property type="entry name" value="EAL"/>
    <property type="match status" value="1"/>
</dbReference>
<feature type="domain" description="GGDEF" evidence="3">
    <location>
        <begin position="270"/>
        <end position="397"/>
    </location>
</feature>
<name>A0A285NB19_9AQUI</name>
<protein>
    <submittedName>
        <fullName evidence="4">EAL domain, c-di-GMP-specific phosphodiesterase class I (Or its enzymatically inactive variant)</fullName>
    </submittedName>
</protein>
<dbReference type="InterPro" id="IPR035919">
    <property type="entry name" value="EAL_sf"/>
</dbReference>
<dbReference type="Pfam" id="PF00563">
    <property type="entry name" value="EAL"/>
    <property type="match status" value="1"/>
</dbReference>
<dbReference type="Gene3D" id="3.20.20.450">
    <property type="entry name" value="EAL domain"/>
    <property type="match status" value="1"/>
</dbReference>
<evidence type="ECO:0000259" key="2">
    <source>
        <dbReference type="PROSITE" id="PS50883"/>
    </source>
</evidence>
<dbReference type="GO" id="GO:0071111">
    <property type="term" value="F:cyclic-guanylate-specific phosphodiesterase activity"/>
    <property type="evidence" value="ECO:0007669"/>
    <property type="project" value="InterPro"/>
</dbReference>
<evidence type="ECO:0000259" key="3">
    <source>
        <dbReference type="PROSITE" id="PS50887"/>
    </source>
</evidence>
<dbReference type="PANTHER" id="PTHR33121:SF71">
    <property type="entry name" value="OXYGEN SENSOR PROTEIN DOSP"/>
    <property type="match status" value="1"/>
</dbReference>
<dbReference type="InterPro" id="IPR012292">
    <property type="entry name" value="Globin/Proto"/>
</dbReference>
<reference evidence="5" key="1">
    <citation type="submission" date="2017-09" db="EMBL/GenBank/DDBJ databases">
        <authorList>
            <person name="Varghese N."/>
            <person name="Submissions S."/>
        </authorList>
    </citation>
    <scope>NUCLEOTIDE SEQUENCE [LARGE SCALE GENOMIC DNA]</scope>
    <source>
        <strain evidence="5">DSM 15103</strain>
    </source>
</reference>
<keyword evidence="5" id="KW-1185">Reference proteome</keyword>
<feature type="coiled-coil region" evidence="1">
    <location>
        <begin position="324"/>
        <end position="351"/>
    </location>
</feature>
<dbReference type="SUPFAM" id="SSF55073">
    <property type="entry name" value="Nucleotide cyclase"/>
    <property type="match status" value="1"/>
</dbReference>
<evidence type="ECO:0000313" key="4">
    <source>
        <dbReference type="EMBL" id="SNZ06630.1"/>
    </source>
</evidence>
<evidence type="ECO:0000256" key="1">
    <source>
        <dbReference type="SAM" id="Coils"/>
    </source>
</evidence>